<keyword evidence="10" id="KW-1185">Reference proteome</keyword>
<dbReference type="FunFam" id="3.30.420.40:FF:000218">
    <property type="entry name" value="actin, alpha sarcomeric/skeletal-like"/>
    <property type="match status" value="1"/>
</dbReference>
<dbReference type="Proteomes" id="UP000192439">
    <property type="component" value="Chromosome"/>
</dbReference>
<dbReference type="RefSeq" id="WP_002745786.1">
    <property type="nucleotide sequence ID" value="NZ_CP020771.1"/>
</dbReference>
<dbReference type="GO" id="GO:0005524">
    <property type="term" value="F:ATP binding"/>
    <property type="evidence" value="ECO:0007669"/>
    <property type="project" value="UniProtKB-KW"/>
</dbReference>
<evidence type="ECO:0000256" key="5">
    <source>
        <dbReference type="ARBA" id="ARBA00022801"/>
    </source>
</evidence>
<dbReference type="InterPro" id="IPR004000">
    <property type="entry name" value="Actin"/>
</dbReference>
<keyword evidence="6" id="KW-0067">ATP-binding</keyword>
<organism evidence="9 10">
    <name type="scientific">Microcystis aeruginosa PCC 7806SL</name>
    <dbReference type="NCBI Taxonomy" id="1903187"/>
    <lineage>
        <taxon>Bacteria</taxon>
        <taxon>Bacillati</taxon>
        <taxon>Cyanobacteriota</taxon>
        <taxon>Cyanophyceae</taxon>
        <taxon>Oscillatoriophycideae</taxon>
        <taxon>Chroococcales</taxon>
        <taxon>Microcystaceae</taxon>
        <taxon>Microcystis</taxon>
    </lineage>
</organism>
<evidence type="ECO:0000313" key="9">
    <source>
        <dbReference type="EMBL" id="ARI81098.1"/>
    </source>
</evidence>
<evidence type="ECO:0008006" key="11">
    <source>
        <dbReference type="Google" id="ProtNLM"/>
    </source>
</evidence>
<dbReference type="Pfam" id="PF00022">
    <property type="entry name" value="Actin"/>
    <property type="match status" value="1"/>
</dbReference>
<keyword evidence="4" id="KW-0547">Nucleotide-binding</keyword>
<sequence length="365" mass="40637">MSEIVIDCGSGFIKAGFAGESKPRVVFPSVVGRPRHQGVRVDKDSYVGVEAQEKRDALKLQYPVEHGIVTYWDDFEKILDHIFYKALRVAPEEHLIFITEPPLNPKANREKLTQTLFETFNAPGMYLGIGSVMAVYAGGRTTGLVADLGAGVTHTVPVYEGYAIPHAVIRLDLAGEDLTEYLMKLLSQRGYSLNSFDDREMVQDLKEKLCYVALNFEEEMQTTAGREQSYTLNDGREIRIGDECSRCAETLFQPAFIGMESAGIHETIYNSIMKCDAEIRNELFANIVLSGGTSMFPGFAERIQKEINALAPQNTQVNVIAVPERQYSTWIGGAMLAASDDFEAMCISKQDYDENGPSIVHKKCF</sequence>
<dbReference type="SMR" id="A0AB33BZS8"/>
<evidence type="ECO:0000256" key="4">
    <source>
        <dbReference type="ARBA" id="ARBA00022741"/>
    </source>
</evidence>
<evidence type="ECO:0000256" key="7">
    <source>
        <dbReference type="ARBA" id="ARBA00023212"/>
    </source>
</evidence>
<dbReference type="AlphaFoldDB" id="A0AB33BZS8"/>
<comment type="catalytic activity">
    <reaction evidence="8">
        <text>ATP + H2O = ADP + phosphate + H(+)</text>
        <dbReference type="Rhea" id="RHEA:13065"/>
        <dbReference type="ChEBI" id="CHEBI:15377"/>
        <dbReference type="ChEBI" id="CHEBI:15378"/>
        <dbReference type="ChEBI" id="CHEBI:30616"/>
        <dbReference type="ChEBI" id="CHEBI:43474"/>
        <dbReference type="ChEBI" id="CHEBI:456216"/>
    </reaction>
</comment>
<evidence type="ECO:0000256" key="6">
    <source>
        <dbReference type="ARBA" id="ARBA00022840"/>
    </source>
</evidence>
<keyword evidence="3" id="KW-0963">Cytoplasm</keyword>
<protein>
    <recommendedName>
        <fullName evidence="11">Actin</fullName>
    </recommendedName>
</protein>
<accession>A0AB33BZS8</accession>
<dbReference type="Gene3D" id="3.30.420.40">
    <property type="match status" value="2"/>
</dbReference>
<name>A0AB33BZS8_MICA7</name>
<keyword evidence="7" id="KW-0206">Cytoskeleton</keyword>
<reference evidence="9 10" key="1">
    <citation type="journal article" date="2018" name="Harmful Algae">
        <title>The highly heterogeneous methylated genomes and diverse restriction-modification systems of bloom-forming Microcystis.</title>
        <authorList>
            <person name="Zhao L."/>
            <person name="Song Y."/>
            <person name="Li L."/>
            <person name="Gan N."/>
            <person name="Brand J.J."/>
            <person name="Song L."/>
        </authorList>
    </citation>
    <scope>NUCLEOTIDE SEQUENCE [LARGE SCALE GENOMIC DNA]</scope>
    <source>
        <strain evidence="9 10">PCC 7806SL</strain>
    </source>
</reference>
<dbReference type="SMART" id="SM00268">
    <property type="entry name" value="ACTIN"/>
    <property type="match status" value="1"/>
</dbReference>
<dbReference type="SUPFAM" id="SSF53067">
    <property type="entry name" value="Actin-like ATPase domain"/>
    <property type="match status" value="2"/>
</dbReference>
<proteinExistence type="inferred from homology"/>
<dbReference type="InterPro" id="IPR043129">
    <property type="entry name" value="ATPase_NBD"/>
</dbReference>
<dbReference type="GO" id="GO:0005856">
    <property type="term" value="C:cytoskeleton"/>
    <property type="evidence" value="ECO:0007669"/>
    <property type="project" value="UniProtKB-SubCell"/>
</dbReference>
<dbReference type="GO" id="GO:0016787">
    <property type="term" value="F:hydrolase activity"/>
    <property type="evidence" value="ECO:0007669"/>
    <property type="project" value="UniProtKB-KW"/>
</dbReference>
<comment type="subcellular location">
    <subcellularLocation>
        <location evidence="1">Cytoplasm</location>
        <location evidence="1">Cytoskeleton</location>
    </subcellularLocation>
</comment>
<gene>
    <name evidence="9" type="ORF">BH695_1817</name>
</gene>
<evidence type="ECO:0000313" key="10">
    <source>
        <dbReference type="Proteomes" id="UP000192439"/>
    </source>
</evidence>
<evidence type="ECO:0000256" key="1">
    <source>
        <dbReference type="ARBA" id="ARBA00004245"/>
    </source>
</evidence>
<comment type="similarity">
    <text evidence="2">Belongs to the actin family.</text>
</comment>
<dbReference type="PRINTS" id="PR00190">
    <property type="entry name" value="ACTIN"/>
</dbReference>
<dbReference type="FunFam" id="3.90.640.10:FF:000047">
    <property type="entry name" value="Actin, alpha skeletal muscle"/>
    <property type="match status" value="1"/>
</dbReference>
<dbReference type="PANTHER" id="PTHR11937">
    <property type="entry name" value="ACTIN"/>
    <property type="match status" value="1"/>
</dbReference>
<dbReference type="FunFam" id="3.30.420.40:FF:000058">
    <property type="entry name" value="Putative actin-related protein 5"/>
    <property type="match status" value="1"/>
</dbReference>
<dbReference type="Gene3D" id="3.90.640.10">
    <property type="entry name" value="Actin, Chain A, domain 4"/>
    <property type="match status" value="1"/>
</dbReference>
<evidence type="ECO:0000256" key="2">
    <source>
        <dbReference type="ARBA" id="ARBA00006752"/>
    </source>
</evidence>
<dbReference type="EMBL" id="CP020771">
    <property type="protein sequence ID" value="ARI81098.1"/>
    <property type="molecule type" value="Genomic_DNA"/>
</dbReference>
<evidence type="ECO:0000256" key="8">
    <source>
        <dbReference type="ARBA" id="ARBA00049360"/>
    </source>
</evidence>
<dbReference type="FunFam" id="3.30.420.40:FF:000148">
    <property type="entry name" value="Actin, alpha skeletal muscle"/>
    <property type="match status" value="1"/>
</dbReference>
<keyword evidence="5" id="KW-0378">Hydrolase</keyword>
<evidence type="ECO:0000256" key="3">
    <source>
        <dbReference type="ARBA" id="ARBA00022490"/>
    </source>
</evidence>